<sequence length="355" mass="39922">MHRRHSKIFCRRCQALVFFLMAVVCSAVPVLGEDACMESESSGENACASLSDDAHHDDNDPKNVAKDDTDPIWWNYSIDQLFEDYFACAEITYGYGDDEDDSEDVSKNDSGDDDYVHPNLQQHNEENTEVDDVDVVSEAQLHKIRQQWSDIREKYIKEVNLVPIVHKEIIDTGNDDGESEAELNIRQTSRGVSAIVVPIRIGDAGAKKGRGVFATEPIRKGTLVGNMDNGSTGIFKVGHSWREFAVSLPRETACNFIEWSWVQTVPPIDAMDDDIRNGLTIFIAFDESNLMNAADWDGVEANVRCGSPPKHDDDEWGPCRFHYYAVRDIAVGEELLINYGDFEDVYQQGWTDIGL</sequence>
<dbReference type="AlphaFoldDB" id="A0ABD3MJF4"/>
<dbReference type="InterPro" id="IPR001214">
    <property type="entry name" value="SET_dom"/>
</dbReference>
<keyword evidence="2" id="KW-0732">Signal</keyword>
<feature type="domain" description="SET" evidence="3">
    <location>
        <begin position="197"/>
        <end position="340"/>
    </location>
</feature>
<feature type="compositionally biased region" description="Basic and acidic residues" evidence="1">
    <location>
        <begin position="52"/>
        <end position="66"/>
    </location>
</feature>
<feature type="region of interest" description="Disordered" evidence="1">
    <location>
        <begin position="47"/>
        <end position="66"/>
    </location>
</feature>
<feature type="region of interest" description="Disordered" evidence="1">
    <location>
        <begin position="97"/>
        <end position="128"/>
    </location>
</feature>
<name>A0ABD3MJF4_9STRA</name>
<dbReference type="PROSITE" id="PS50280">
    <property type="entry name" value="SET"/>
    <property type="match status" value="1"/>
</dbReference>
<evidence type="ECO:0000256" key="2">
    <source>
        <dbReference type="SAM" id="SignalP"/>
    </source>
</evidence>
<dbReference type="Gene3D" id="2.170.270.10">
    <property type="entry name" value="SET domain"/>
    <property type="match status" value="1"/>
</dbReference>
<evidence type="ECO:0000313" key="4">
    <source>
        <dbReference type="EMBL" id="KAL3762899.1"/>
    </source>
</evidence>
<gene>
    <name evidence="4" type="ORF">ACHAWU_001046</name>
</gene>
<evidence type="ECO:0000313" key="5">
    <source>
        <dbReference type="Proteomes" id="UP001530293"/>
    </source>
</evidence>
<feature type="chain" id="PRO_5044745840" description="SET domain-containing protein" evidence="2">
    <location>
        <begin position="28"/>
        <end position="355"/>
    </location>
</feature>
<dbReference type="EMBL" id="JALLBG020000130">
    <property type="protein sequence ID" value="KAL3762899.1"/>
    <property type="molecule type" value="Genomic_DNA"/>
</dbReference>
<dbReference type="SUPFAM" id="SSF82199">
    <property type="entry name" value="SET domain"/>
    <property type="match status" value="1"/>
</dbReference>
<dbReference type="Proteomes" id="UP001530293">
    <property type="component" value="Unassembled WGS sequence"/>
</dbReference>
<dbReference type="Pfam" id="PF00856">
    <property type="entry name" value="SET"/>
    <property type="match status" value="1"/>
</dbReference>
<evidence type="ECO:0000259" key="3">
    <source>
        <dbReference type="PROSITE" id="PS50280"/>
    </source>
</evidence>
<feature type="signal peptide" evidence="2">
    <location>
        <begin position="1"/>
        <end position="27"/>
    </location>
</feature>
<reference evidence="4 5" key="1">
    <citation type="submission" date="2024-10" db="EMBL/GenBank/DDBJ databases">
        <title>Updated reference genomes for cyclostephanoid diatoms.</title>
        <authorList>
            <person name="Roberts W.R."/>
            <person name="Alverson A.J."/>
        </authorList>
    </citation>
    <scope>NUCLEOTIDE SEQUENCE [LARGE SCALE GENOMIC DNA]</scope>
    <source>
        <strain evidence="4 5">AJA232-27</strain>
    </source>
</reference>
<feature type="compositionally biased region" description="Basic and acidic residues" evidence="1">
    <location>
        <begin position="104"/>
        <end position="116"/>
    </location>
</feature>
<proteinExistence type="predicted"/>
<keyword evidence="5" id="KW-1185">Reference proteome</keyword>
<accession>A0ABD3MJF4</accession>
<evidence type="ECO:0000256" key="1">
    <source>
        <dbReference type="SAM" id="MobiDB-lite"/>
    </source>
</evidence>
<organism evidence="4 5">
    <name type="scientific">Discostella pseudostelligera</name>
    <dbReference type="NCBI Taxonomy" id="259834"/>
    <lineage>
        <taxon>Eukaryota</taxon>
        <taxon>Sar</taxon>
        <taxon>Stramenopiles</taxon>
        <taxon>Ochrophyta</taxon>
        <taxon>Bacillariophyta</taxon>
        <taxon>Coscinodiscophyceae</taxon>
        <taxon>Thalassiosirophycidae</taxon>
        <taxon>Stephanodiscales</taxon>
        <taxon>Stephanodiscaceae</taxon>
        <taxon>Discostella</taxon>
    </lineage>
</organism>
<comment type="caution">
    <text evidence="4">The sequence shown here is derived from an EMBL/GenBank/DDBJ whole genome shotgun (WGS) entry which is preliminary data.</text>
</comment>
<dbReference type="InterPro" id="IPR046341">
    <property type="entry name" value="SET_dom_sf"/>
</dbReference>
<protein>
    <recommendedName>
        <fullName evidence="3">SET domain-containing protein</fullName>
    </recommendedName>
</protein>